<comment type="caution">
    <text evidence="3">The sequence shown here is derived from an EMBL/GenBank/DDBJ whole genome shotgun (WGS) entry which is preliminary data.</text>
</comment>
<name>X1ASI9_9ZZZZ</name>
<proteinExistence type="inferred from homology"/>
<reference evidence="3" key="1">
    <citation type="journal article" date="2014" name="Front. Microbiol.">
        <title>High frequency of phylogenetically diverse reductive dehalogenase-homologous genes in deep subseafloor sedimentary metagenomes.</title>
        <authorList>
            <person name="Kawai M."/>
            <person name="Futagami T."/>
            <person name="Toyoda A."/>
            <person name="Takaki Y."/>
            <person name="Nishi S."/>
            <person name="Hori S."/>
            <person name="Arai W."/>
            <person name="Tsubouchi T."/>
            <person name="Morono Y."/>
            <person name="Uchiyama I."/>
            <person name="Ito T."/>
            <person name="Fujiyama A."/>
            <person name="Inagaki F."/>
            <person name="Takami H."/>
        </authorList>
    </citation>
    <scope>NUCLEOTIDE SEQUENCE</scope>
    <source>
        <strain evidence="3">Expedition CK06-06</strain>
    </source>
</reference>
<comment type="similarity">
    <text evidence="1">Belongs to the short-chain dehydrogenases/reductases (SDR) family.</text>
</comment>
<sequence length="79" mass="8540">GIRTFIPIMIKQDTECHVVNTSSIEGLLSNGVGGSTYGVCKHALVFLSERLTQELEENGPKVKVSVVCPGFVKTNIFMA</sequence>
<evidence type="ECO:0008006" key="4">
    <source>
        <dbReference type="Google" id="ProtNLM"/>
    </source>
</evidence>
<dbReference type="EMBL" id="BART01003871">
    <property type="protein sequence ID" value="GAG62841.1"/>
    <property type="molecule type" value="Genomic_DNA"/>
</dbReference>
<dbReference type="InterPro" id="IPR036291">
    <property type="entry name" value="NAD(P)-bd_dom_sf"/>
</dbReference>
<dbReference type="GO" id="GO:0016616">
    <property type="term" value="F:oxidoreductase activity, acting on the CH-OH group of donors, NAD or NADP as acceptor"/>
    <property type="evidence" value="ECO:0007669"/>
    <property type="project" value="TreeGrafter"/>
</dbReference>
<dbReference type="SUPFAM" id="SSF51735">
    <property type="entry name" value="NAD(P)-binding Rossmann-fold domains"/>
    <property type="match status" value="1"/>
</dbReference>
<dbReference type="Gene3D" id="3.40.50.720">
    <property type="entry name" value="NAD(P)-binding Rossmann-like Domain"/>
    <property type="match status" value="1"/>
</dbReference>
<keyword evidence="2" id="KW-0560">Oxidoreductase</keyword>
<feature type="non-terminal residue" evidence="3">
    <location>
        <position position="1"/>
    </location>
</feature>
<accession>X1ASI9</accession>
<evidence type="ECO:0000313" key="3">
    <source>
        <dbReference type="EMBL" id="GAG62841.1"/>
    </source>
</evidence>
<evidence type="ECO:0000256" key="2">
    <source>
        <dbReference type="ARBA" id="ARBA00023002"/>
    </source>
</evidence>
<evidence type="ECO:0000256" key="1">
    <source>
        <dbReference type="ARBA" id="ARBA00006484"/>
    </source>
</evidence>
<dbReference type="PANTHER" id="PTHR24322">
    <property type="entry name" value="PKSB"/>
    <property type="match status" value="1"/>
</dbReference>
<organism evidence="3">
    <name type="scientific">marine sediment metagenome</name>
    <dbReference type="NCBI Taxonomy" id="412755"/>
    <lineage>
        <taxon>unclassified sequences</taxon>
        <taxon>metagenomes</taxon>
        <taxon>ecological metagenomes</taxon>
    </lineage>
</organism>
<dbReference type="InterPro" id="IPR002347">
    <property type="entry name" value="SDR_fam"/>
</dbReference>
<dbReference type="PANTHER" id="PTHR24322:SF736">
    <property type="entry name" value="RETINOL DEHYDROGENASE 10"/>
    <property type="match status" value="1"/>
</dbReference>
<dbReference type="PRINTS" id="PR00081">
    <property type="entry name" value="GDHRDH"/>
</dbReference>
<dbReference type="AlphaFoldDB" id="X1ASI9"/>
<protein>
    <recommendedName>
        <fullName evidence="4">Short-chain dehydrogenase/reductase SDR</fullName>
    </recommendedName>
</protein>
<gene>
    <name evidence="3" type="ORF">S01H4_10235</name>
</gene>
<dbReference type="Pfam" id="PF00106">
    <property type="entry name" value="adh_short"/>
    <property type="match status" value="1"/>
</dbReference>